<organism evidence="1 3">
    <name type="scientific">Phytophthora kernoviae</name>
    <dbReference type="NCBI Taxonomy" id="325452"/>
    <lineage>
        <taxon>Eukaryota</taxon>
        <taxon>Sar</taxon>
        <taxon>Stramenopiles</taxon>
        <taxon>Oomycota</taxon>
        <taxon>Peronosporomycetes</taxon>
        <taxon>Peronosporales</taxon>
        <taxon>Peronosporaceae</taxon>
        <taxon>Phytophthora</taxon>
    </lineage>
</organism>
<comment type="caution">
    <text evidence="1">The sequence shown here is derived from an EMBL/GenBank/DDBJ whole genome shotgun (WGS) entry which is preliminary data.</text>
</comment>
<evidence type="ECO:0000313" key="4">
    <source>
        <dbReference type="Proteomes" id="UP000284657"/>
    </source>
</evidence>
<accession>A0A3F2RC52</accession>
<sequence>MLRSKGELQDGETLRQTCGFREEWRIERENATLKLLQEEYRDGAWEHKDDALKAHLKCCAHVFVSGNPALQAGPGQKTRRFQELLYAQQMDRILDNIDKMSPGVVIHDAIMDARGRFQTVLSTGVLSNNNTPREGPRMASQALVDLDADLAEWRYRIGLERQRAQEELEKEGERFSTEWSKYEAKLRKDVMKSKLAPEWIPQMDQVSGEQYFLSTKTGRTVKEHPNLLLFKQLIAKQRVRAEELFLVQQSRLQDYIIHLDSRLHERTQEILKEMVRKMHLRVND</sequence>
<dbReference type="OrthoDB" id="157875at2759"/>
<evidence type="ECO:0000313" key="2">
    <source>
        <dbReference type="EMBL" id="RLN68137.1"/>
    </source>
</evidence>
<evidence type="ECO:0000313" key="3">
    <source>
        <dbReference type="Proteomes" id="UP000277300"/>
    </source>
</evidence>
<dbReference type="AlphaFoldDB" id="A0A3F2RC52"/>
<reference evidence="3 4" key="1">
    <citation type="submission" date="2018-07" db="EMBL/GenBank/DDBJ databases">
        <title>Genome sequencing of oomycete isolates from Chile give support for New Zealand origin for Phytophthora kernoviae and make available the first Nothophytophthora sp. genome.</title>
        <authorList>
            <person name="Studholme D.J."/>
            <person name="Sanfuentes E."/>
            <person name="Panda P."/>
            <person name="Hill R."/>
            <person name="Sambles C."/>
            <person name="Grant M."/>
            <person name="Williams N.M."/>
            <person name="Mcdougal R.L."/>
        </authorList>
    </citation>
    <scope>NUCLEOTIDE SEQUENCE [LARGE SCALE GENOMIC DNA]</scope>
    <source>
        <strain evidence="1">Chile6</strain>
        <strain evidence="2">Chile7</strain>
    </source>
</reference>
<gene>
    <name evidence="2" type="ORF">BBJ29_009402</name>
    <name evidence="1" type="ORF">BBP00_00009604</name>
</gene>
<dbReference type="Proteomes" id="UP000284657">
    <property type="component" value="Unassembled WGS sequence"/>
</dbReference>
<name>A0A3F2RC52_9STRA</name>
<protein>
    <submittedName>
        <fullName evidence="1">Uncharacterized protein</fullName>
    </submittedName>
</protein>
<dbReference type="EMBL" id="MBAD02000418">
    <property type="protein sequence ID" value="RLN68137.1"/>
    <property type="molecule type" value="Genomic_DNA"/>
</dbReference>
<evidence type="ECO:0000313" key="1">
    <source>
        <dbReference type="EMBL" id="RLN52455.1"/>
    </source>
</evidence>
<dbReference type="EMBL" id="MBDO02000748">
    <property type="protein sequence ID" value="RLN52455.1"/>
    <property type="molecule type" value="Genomic_DNA"/>
</dbReference>
<dbReference type="Proteomes" id="UP000277300">
    <property type="component" value="Unassembled WGS sequence"/>
</dbReference>
<proteinExistence type="predicted"/>